<dbReference type="SUPFAM" id="SSF53187">
    <property type="entry name" value="Zn-dependent exopeptidases"/>
    <property type="match status" value="1"/>
</dbReference>
<evidence type="ECO:0000259" key="2">
    <source>
        <dbReference type="Pfam" id="PF04389"/>
    </source>
</evidence>
<protein>
    <recommendedName>
        <fullName evidence="2">Peptidase M28 domain-containing protein</fullName>
    </recommendedName>
</protein>
<gene>
    <name evidence="3" type="ORF">IAC73_04935</name>
</gene>
<name>A0A9D1SW02_9FIRM</name>
<reference evidence="3" key="2">
    <citation type="journal article" date="2021" name="PeerJ">
        <title>Extensive microbial diversity within the chicken gut microbiome revealed by metagenomics and culture.</title>
        <authorList>
            <person name="Gilroy R."/>
            <person name="Ravi A."/>
            <person name="Getino M."/>
            <person name="Pursley I."/>
            <person name="Horton D.L."/>
            <person name="Alikhan N.F."/>
            <person name="Baker D."/>
            <person name="Gharbi K."/>
            <person name="Hall N."/>
            <person name="Watson M."/>
            <person name="Adriaenssens E.M."/>
            <person name="Foster-Nyarko E."/>
            <person name="Jarju S."/>
            <person name="Secka A."/>
            <person name="Antonio M."/>
            <person name="Oren A."/>
            <person name="Chaudhuri R.R."/>
            <person name="La Ragione R."/>
            <person name="Hildebrand F."/>
            <person name="Pallen M.J."/>
        </authorList>
    </citation>
    <scope>NUCLEOTIDE SEQUENCE</scope>
    <source>
        <strain evidence="3">10406</strain>
    </source>
</reference>
<feature type="domain" description="Peptidase M28" evidence="2">
    <location>
        <begin position="233"/>
        <end position="329"/>
    </location>
</feature>
<dbReference type="Gene3D" id="3.40.630.10">
    <property type="entry name" value="Zn peptidases"/>
    <property type="match status" value="1"/>
</dbReference>
<feature type="non-terminal residue" evidence="3">
    <location>
        <position position="1"/>
    </location>
</feature>
<feature type="transmembrane region" description="Helical" evidence="1">
    <location>
        <begin position="89"/>
        <end position="114"/>
    </location>
</feature>
<dbReference type="Proteomes" id="UP000886857">
    <property type="component" value="Unassembled WGS sequence"/>
</dbReference>
<keyword evidence="1" id="KW-0472">Membrane</keyword>
<keyword evidence="1" id="KW-1133">Transmembrane helix</keyword>
<reference evidence="3" key="1">
    <citation type="submission" date="2020-10" db="EMBL/GenBank/DDBJ databases">
        <authorList>
            <person name="Gilroy R."/>
        </authorList>
    </citation>
    <scope>NUCLEOTIDE SEQUENCE</scope>
    <source>
        <strain evidence="3">10406</strain>
    </source>
</reference>
<evidence type="ECO:0000313" key="4">
    <source>
        <dbReference type="Proteomes" id="UP000886857"/>
    </source>
</evidence>
<dbReference type="InterPro" id="IPR007484">
    <property type="entry name" value="Peptidase_M28"/>
</dbReference>
<proteinExistence type="predicted"/>
<dbReference type="EMBL" id="DVOE01000074">
    <property type="protein sequence ID" value="HIU99167.1"/>
    <property type="molecule type" value="Genomic_DNA"/>
</dbReference>
<dbReference type="Pfam" id="PF04389">
    <property type="entry name" value="Peptidase_M28"/>
    <property type="match status" value="1"/>
</dbReference>
<feature type="transmembrane region" description="Helical" evidence="1">
    <location>
        <begin position="200"/>
        <end position="220"/>
    </location>
</feature>
<feature type="transmembrane region" description="Helical" evidence="1">
    <location>
        <begin position="60"/>
        <end position="83"/>
    </location>
</feature>
<accession>A0A9D1SW02</accession>
<feature type="transmembrane region" description="Helical" evidence="1">
    <location>
        <begin position="170"/>
        <end position="188"/>
    </location>
</feature>
<sequence length="404" mass="42142">LSEEEILAAEDACRTLMGELSEHRGRLVATRSETACARCLRDDLGTAATTRLEAFKASPLAGRAGCALIAAAYFLALVFYFVSFAGGRAAGIALTAFSVVVLAAGLVLTGGVFLGSRKLCRLLPGRVSYNVFSESFPSAKQQDGKLLVIACTHSSPPGSYFANFALVRKVVFIAVPASLAAFLLLAVLKMALGTDTVAKITVFSIFPTIAAAAGIVPLALHFSFSRDHARENSGAGVAAAAAVYRHFLAHPEQLPEGTRVCFVSFGGEYAAHAGSRAFAAAHPEIAGARAVVIDDITGGRLRVIRKDALRGEVLSRTASAVAERAAKRTGIGYEIAPAEGLKSKLNALHGYAAEALAAAGCDAVMLSSKDYSASDEPAEDPCTVAARVFDFVVNLAAEGEDDER</sequence>
<evidence type="ECO:0000256" key="1">
    <source>
        <dbReference type="SAM" id="Phobius"/>
    </source>
</evidence>
<comment type="caution">
    <text evidence="3">The sequence shown here is derived from an EMBL/GenBank/DDBJ whole genome shotgun (WGS) entry which is preliminary data.</text>
</comment>
<dbReference type="AlphaFoldDB" id="A0A9D1SW02"/>
<evidence type="ECO:0000313" key="3">
    <source>
        <dbReference type="EMBL" id="HIU99167.1"/>
    </source>
</evidence>
<keyword evidence="1" id="KW-0812">Transmembrane</keyword>
<organism evidence="3 4">
    <name type="scientific">Candidatus Limadaptatus stercoripullorum</name>
    <dbReference type="NCBI Taxonomy" id="2840846"/>
    <lineage>
        <taxon>Bacteria</taxon>
        <taxon>Bacillati</taxon>
        <taxon>Bacillota</taxon>
        <taxon>Clostridia</taxon>
        <taxon>Eubacteriales</taxon>
        <taxon>Candidatus Limadaptatus</taxon>
    </lineage>
</organism>